<dbReference type="Proteomes" id="UP000008177">
    <property type="component" value="Unplaced contigs"/>
</dbReference>
<dbReference type="HOGENOM" id="CLU_2183543_0_0_1"/>
<protein>
    <submittedName>
        <fullName evidence="1">Uncharacterized protein</fullName>
    </submittedName>
</protein>
<dbReference type="AlphaFoldDB" id="G2YFL8"/>
<evidence type="ECO:0000313" key="2">
    <source>
        <dbReference type="Proteomes" id="UP000008177"/>
    </source>
</evidence>
<dbReference type="InParanoid" id="G2YFL8"/>
<gene>
    <name evidence="1" type="ORF">BofuT4_P089650.1</name>
</gene>
<name>G2YFL8_BOTF4</name>
<sequence length="109" mass="12294">MYERTKQENGRFIGGCVFDQLSLHDSRALILWQRVYQDVSVDAQSFSSTFQRPFRIVTHFGSLLPNASSHNPNPVKTAPDLVIAVTVLYHQTCIQTCKLNGFITIPLTP</sequence>
<organism evidence="1 2">
    <name type="scientific">Botryotinia fuckeliana (strain T4)</name>
    <name type="common">Noble rot fungus</name>
    <name type="synonym">Botrytis cinerea</name>
    <dbReference type="NCBI Taxonomy" id="999810"/>
    <lineage>
        <taxon>Eukaryota</taxon>
        <taxon>Fungi</taxon>
        <taxon>Dikarya</taxon>
        <taxon>Ascomycota</taxon>
        <taxon>Pezizomycotina</taxon>
        <taxon>Leotiomycetes</taxon>
        <taxon>Helotiales</taxon>
        <taxon>Sclerotiniaceae</taxon>
        <taxon>Botrytis</taxon>
    </lineage>
</organism>
<accession>G2YFL8</accession>
<proteinExistence type="predicted"/>
<reference evidence="2" key="1">
    <citation type="journal article" date="2011" name="PLoS Genet.">
        <title>Genomic analysis of the necrotrophic fungal pathogens Sclerotinia sclerotiorum and Botrytis cinerea.</title>
        <authorList>
            <person name="Amselem J."/>
            <person name="Cuomo C.A."/>
            <person name="van Kan J.A."/>
            <person name="Viaud M."/>
            <person name="Benito E.P."/>
            <person name="Couloux A."/>
            <person name="Coutinho P.M."/>
            <person name="de Vries R.P."/>
            <person name="Dyer P.S."/>
            <person name="Fillinger S."/>
            <person name="Fournier E."/>
            <person name="Gout L."/>
            <person name="Hahn M."/>
            <person name="Kohn L."/>
            <person name="Lapalu N."/>
            <person name="Plummer K.M."/>
            <person name="Pradier J.M."/>
            <person name="Quevillon E."/>
            <person name="Sharon A."/>
            <person name="Simon A."/>
            <person name="ten Have A."/>
            <person name="Tudzynski B."/>
            <person name="Tudzynski P."/>
            <person name="Wincker P."/>
            <person name="Andrew M."/>
            <person name="Anthouard V."/>
            <person name="Beever R.E."/>
            <person name="Beffa R."/>
            <person name="Benoit I."/>
            <person name="Bouzid O."/>
            <person name="Brault B."/>
            <person name="Chen Z."/>
            <person name="Choquer M."/>
            <person name="Collemare J."/>
            <person name="Cotton P."/>
            <person name="Danchin E.G."/>
            <person name="Da Silva C."/>
            <person name="Gautier A."/>
            <person name="Giraud C."/>
            <person name="Giraud T."/>
            <person name="Gonzalez C."/>
            <person name="Grossetete S."/>
            <person name="Guldener U."/>
            <person name="Henrissat B."/>
            <person name="Howlett B.J."/>
            <person name="Kodira C."/>
            <person name="Kretschmer M."/>
            <person name="Lappartient A."/>
            <person name="Leroch M."/>
            <person name="Levis C."/>
            <person name="Mauceli E."/>
            <person name="Neuveglise C."/>
            <person name="Oeser B."/>
            <person name="Pearson M."/>
            <person name="Poulain J."/>
            <person name="Poussereau N."/>
            <person name="Quesneville H."/>
            <person name="Rascle C."/>
            <person name="Schumacher J."/>
            <person name="Segurens B."/>
            <person name="Sexton A."/>
            <person name="Silva E."/>
            <person name="Sirven C."/>
            <person name="Soanes D.M."/>
            <person name="Talbot N.J."/>
            <person name="Templeton M."/>
            <person name="Yandava C."/>
            <person name="Yarden O."/>
            <person name="Zeng Q."/>
            <person name="Rollins J.A."/>
            <person name="Lebrun M.H."/>
            <person name="Dickman M."/>
        </authorList>
    </citation>
    <scope>NUCLEOTIDE SEQUENCE [LARGE SCALE GENOMIC DNA]</scope>
    <source>
        <strain evidence="2">T4</strain>
    </source>
</reference>
<dbReference type="EMBL" id="FQ790326">
    <property type="protein sequence ID" value="CCD50566.1"/>
    <property type="molecule type" value="Genomic_DNA"/>
</dbReference>
<evidence type="ECO:0000313" key="1">
    <source>
        <dbReference type="EMBL" id="CCD50566.1"/>
    </source>
</evidence>